<dbReference type="KEGG" id="dan:6494617"/>
<dbReference type="STRING" id="7217.B3MGR7"/>
<dbReference type="eggNOG" id="KOG2433">
    <property type="taxonomic scope" value="Eukaryota"/>
</dbReference>
<evidence type="ECO:0000256" key="1">
    <source>
        <dbReference type="ARBA" id="ARBA00008552"/>
    </source>
</evidence>
<name>B3MGR7_DROAN</name>
<dbReference type="GO" id="GO:0071567">
    <property type="term" value="F:deUFMylase activity"/>
    <property type="evidence" value="ECO:0007669"/>
    <property type="project" value="UniProtKB-ARBA"/>
</dbReference>
<dbReference type="PANTHER" id="PTHR48153:SF3">
    <property type="entry name" value="INACTIVE UFM1-SPECIFIC PROTEASE 1"/>
    <property type="match status" value="1"/>
</dbReference>
<dbReference type="Proteomes" id="UP000007801">
    <property type="component" value="Unassembled WGS sequence"/>
</dbReference>
<dbReference type="OrthoDB" id="417506at2759"/>
<dbReference type="PANTHER" id="PTHR48153">
    <property type="entry name" value="UFM1-SPECIFIC PROTEASE 2"/>
    <property type="match status" value="1"/>
</dbReference>
<dbReference type="SMR" id="B3MGR7"/>
<comment type="similarity">
    <text evidence="1">Belongs to the peptidase C78 family.</text>
</comment>
<dbReference type="MEROPS" id="C78.001"/>
<dbReference type="AlphaFoldDB" id="B3MGR7"/>
<proteinExistence type="inferred from homology"/>
<dbReference type="PhylomeDB" id="B3MGR7"/>
<evidence type="ECO:0000259" key="3">
    <source>
        <dbReference type="Pfam" id="PF07910"/>
    </source>
</evidence>
<evidence type="ECO:0000313" key="4">
    <source>
        <dbReference type="EMBL" id="EDV36825.1"/>
    </source>
</evidence>
<feature type="domain" description="UFSP1/2/DUB catalytic" evidence="3">
    <location>
        <begin position="44"/>
        <end position="237"/>
    </location>
</feature>
<dbReference type="GeneID" id="6494617"/>
<dbReference type="EMBL" id="CH902619">
    <property type="protein sequence ID" value="EDV36825.1"/>
    <property type="molecule type" value="Genomic_DNA"/>
</dbReference>
<reference evidence="4 5" key="1">
    <citation type="journal article" date="2007" name="Nature">
        <title>Evolution of genes and genomes on the Drosophila phylogeny.</title>
        <authorList>
            <consortium name="Drosophila 12 Genomes Consortium"/>
            <person name="Clark A.G."/>
            <person name="Eisen M.B."/>
            <person name="Smith D.R."/>
            <person name="Bergman C.M."/>
            <person name="Oliver B."/>
            <person name="Markow T.A."/>
            <person name="Kaufman T.C."/>
            <person name="Kellis M."/>
            <person name="Gelbart W."/>
            <person name="Iyer V.N."/>
            <person name="Pollard D.A."/>
            <person name="Sackton T.B."/>
            <person name="Larracuente A.M."/>
            <person name="Singh N.D."/>
            <person name="Abad J.P."/>
            <person name="Abt D.N."/>
            <person name="Adryan B."/>
            <person name="Aguade M."/>
            <person name="Akashi H."/>
            <person name="Anderson W.W."/>
            <person name="Aquadro C.F."/>
            <person name="Ardell D.H."/>
            <person name="Arguello R."/>
            <person name="Artieri C.G."/>
            <person name="Barbash D.A."/>
            <person name="Barker D."/>
            <person name="Barsanti P."/>
            <person name="Batterham P."/>
            <person name="Batzoglou S."/>
            <person name="Begun D."/>
            <person name="Bhutkar A."/>
            <person name="Blanco E."/>
            <person name="Bosak S.A."/>
            <person name="Bradley R.K."/>
            <person name="Brand A.D."/>
            <person name="Brent M.R."/>
            <person name="Brooks A.N."/>
            <person name="Brown R.H."/>
            <person name="Butlin R.K."/>
            <person name="Caggese C."/>
            <person name="Calvi B.R."/>
            <person name="Bernardo de Carvalho A."/>
            <person name="Caspi A."/>
            <person name="Castrezana S."/>
            <person name="Celniker S.E."/>
            <person name="Chang J.L."/>
            <person name="Chapple C."/>
            <person name="Chatterji S."/>
            <person name="Chinwalla A."/>
            <person name="Civetta A."/>
            <person name="Clifton S.W."/>
            <person name="Comeron J.M."/>
            <person name="Costello J.C."/>
            <person name="Coyne J.A."/>
            <person name="Daub J."/>
            <person name="David R.G."/>
            <person name="Delcher A.L."/>
            <person name="Delehaunty K."/>
            <person name="Do C.B."/>
            <person name="Ebling H."/>
            <person name="Edwards K."/>
            <person name="Eickbush T."/>
            <person name="Evans J.D."/>
            <person name="Filipski A."/>
            <person name="Findeiss S."/>
            <person name="Freyhult E."/>
            <person name="Fulton L."/>
            <person name="Fulton R."/>
            <person name="Garcia A.C."/>
            <person name="Gardiner A."/>
            <person name="Garfield D.A."/>
            <person name="Garvin B.E."/>
            <person name="Gibson G."/>
            <person name="Gilbert D."/>
            <person name="Gnerre S."/>
            <person name="Godfrey J."/>
            <person name="Good R."/>
            <person name="Gotea V."/>
            <person name="Gravely B."/>
            <person name="Greenberg A.J."/>
            <person name="Griffiths-Jones S."/>
            <person name="Gross S."/>
            <person name="Guigo R."/>
            <person name="Gustafson E.A."/>
            <person name="Haerty W."/>
            <person name="Hahn M.W."/>
            <person name="Halligan D.L."/>
            <person name="Halpern A.L."/>
            <person name="Halter G.M."/>
            <person name="Han M.V."/>
            <person name="Heger A."/>
            <person name="Hillier L."/>
            <person name="Hinrichs A.S."/>
            <person name="Holmes I."/>
            <person name="Hoskins R.A."/>
            <person name="Hubisz M.J."/>
            <person name="Hultmark D."/>
            <person name="Huntley M.A."/>
            <person name="Jaffe D.B."/>
            <person name="Jagadeeshan S."/>
            <person name="Jeck W.R."/>
            <person name="Johnson J."/>
            <person name="Jones C.D."/>
            <person name="Jordan W.C."/>
            <person name="Karpen G.H."/>
            <person name="Kataoka E."/>
            <person name="Keightley P.D."/>
            <person name="Kheradpour P."/>
            <person name="Kirkness E.F."/>
            <person name="Koerich L.B."/>
            <person name="Kristiansen K."/>
            <person name="Kudrna D."/>
            <person name="Kulathinal R.J."/>
            <person name="Kumar S."/>
            <person name="Kwok R."/>
            <person name="Lander E."/>
            <person name="Langley C.H."/>
            <person name="Lapoint R."/>
            <person name="Lazzaro B.P."/>
            <person name="Lee S.J."/>
            <person name="Levesque L."/>
            <person name="Li R."/>
            <person name="Lin C.F."/>
            <person name="Lin M.F."/>
            <person name="Lindblad-Toh K."/>
            <person name="Llopart A."/>
            <person name="Long M."/>
            <person name="Low L."/>
            <person name="Lozovsky E."/>
            <person name="Lu J."/>
            <person name="Luo M."/>
            <person name="Machado C.A."/>
            <person name="Makalowski W."/>
            <person name="Marzo M."/>
            <person name="Matsuda M."/>
            <person name="Matzkin L."/>
            <person name="McAllister B."/>
            <person name="McBride C.S."/>
            <person name="McKernan B."/>
            <person name="McKernan K."/>
            <person name="Mendez-Lago M."/>
            <person name="Minx P."/>
            <person name="Mollenhauer M.U."/>
            <person name="Montooth K."/>
            <person name="Mount S.M."/>
            <person name="Mu X."/>
            <person name="Myers E."/>
            <person name="Negre B."/>
            <person name="Newfeld S."/>
            <person name="Nielsen R."/>
            <person name="Noor M.A."/>
            <person name="O'Grady P."/>
            <person name="Pachter L."/>
            <person name="Papaceit M."/>
            <person name="Parisi M.J."/>
            <person name="Parisi M."/>
            <person name="Parts L."/>
            <person name="Pedersen J.S."/>
            <person name="Pesole G."/>
            <person name="Phillippy A.M."/>
            <person name="Ponting C.P."/>
            <person name="Pop M."/>
            <person name="Porcelli D."/>
            <person name="Powell J.R."/>
            <person name="Prohaska S."/>
            <person name="Pruitt K."/>
            <person name="Puig M."/>
            <person name="Quesneville H."/>
            <person name="Ram K.R."/>
            <person name="Rand D."/>
            <person name="Rasmussen M.D."/>
            <person name="Reed L.K."/>
            <person name="Reenan R."/>
            <person name="Reily A."/>
            <person name="Remington K.A."/>
            <person name="Rieger T.T."/>
            <person name="Ritchie M.G."/>
            <person name="Robin C."/>
            <person name="Rogers Y.H."/>
            <person name="Rohde C."/>
            <person name="Rozas J."/>
            <person name="Rubenfield M.J."/>
            <person name="Ruiz A."/>
            <person name="Russo S."/>
            <person name="Salzberg S.L."/>
            <person name="Sanchez-Gracia A."/>
            <person name="Saranga D.J."/>
            <person name="Sato H."/>
            <person name="Schaeffer S.W."/>
            <person name="Schatz M.C."/>
            <person name="Schlenke T."/>
            <person name="Schwartz R."/>
            <person name="Segarra C."/>
            <person name="Singh R.S."/>
            <person name="Sirot L."/>
            <person name="Sirota M."/>
            <person name="Sisneros N.B."/>
            <person name="Smith C.D."/>
            <person name="Smith T.F."/>
            <person name="Spieth J."/>
            <person name="Stage D.E."/>
            <person name="Stark A."/>
            <person name="Stephan W."/>
            <person name="Strausberg R.L."/>
            <person name="Strempel S."/>
            <person name="Sturgill D."/>
            <person name="Sutton G."/>
            <person name="Sutton G.G."/>
            <person name="Tao W."/>
            <person name="Teichmann S."/>
            <person name="Tobari Y.N."/>
            <person name="Tomimura Y."/>
            <person name="Tsolas J.M."/>
            <person name="Valente V.L."/>
            <person name="Venter E."/>
            <person name="Venter J.C."/>
            <person name="Vicario S."/>
            <person name="Vieira F.G."/>
            <person name="Vilella A.J."/>
            <person name="Villasante A."/>
            <person name="Walenz B."/>
            <person name="Wang J."/>
            <person name="Wasserman M."/>
            <person name="Watts T."/>
            <person name="Wilson D."/>
            <person name="Wilson R.K."/>
            <person name="Wing R.A."/>
            <person name="Wolfner M.F."/>
            <person name="Wong A."/>
            <person name="Wong G.K."/>
            <person name="Wu C.I."/>
            <person name="Wu G."/>
            <person name="Yamamoto D."/>
            <person name="Yang H.P."/>
            <person name="Yang S.P."/>
            <person name="Yorke J.A."/>
            <person name="Yoshida K."/>
            <person name="Zdobnov E."/>
            <person name="Zhang P."/>
            <person name="Zhang Y."/>
            <person name="Zimin A.V."/>
            <person name="Baldwin J."/>
            <person name="Abdouelleil A."/>
            <person name="Abdulkadir J."/>
            <person name="Abebe A."/>
            <person name="Abera B."/>
            <person name="Abreu J."/>
            <person name="Acer S.C."/>
            <person name="Aftuck L."/>
            <person name="Alexander A."/>
            <person name="An P."/>
            <person name="Anderson E."/>
            <person name="Anderson S."/>
            <person name="Arachi H."/>
            <person name="Azer M."/>
            <person name="Bachantsang P."/>
            <person name="Barry A."/>
            <person name="Bayul T."/>
            <person name="Berlin A."/>
            <person name="Bessette D."/>
            <person name="Bloom T."/>
            <person name="Blye J."/>
            <person name="Boguslavskiy L."/>
            <person name="Bonnet C."/>
            <person name="Boukhgalter B."/>
            <person name="Bourzgui I."/>
            <person name="Brown A."/>
            <person name="Cahill P."/>
            <person name="Channer S."/>
            <person name="Cheshatsang Y."/>
            <person name="Chuda L."/>
            <person name="Citroen M."/>
            <person name="Collymore A."/>
            <person name="Cooke P."/>
            <person name="Costello M."/>
            <person name="D'Aco K."/>
            <person name="Daza R."/>
            <person name="De Haan G."/>
            <person name="DeGray S."/>
            <person name="DeMaso C."/>
            <person name="Dhargay N."/>
            <person name="Dooley K."/>
            <person name="Dooley E."/>
            <person name="Doricent M."/>
            <person name="Dorje P."/>
            <person name="Dorjee K."/>
            <person name="Dupes A."/>
            <person name="Elong R."/>
            <person name="Falk J."/>
            <person name="Farina A."/>
            <person name="Faro S."/>
            <person name="Ferguson D."/>
            <person name="Fisher S."/>
            <person name="Foley C.D."/>
            <person name="Franke A."/>
            <person name="Friedrich D."/>
            <person name="Gadbois L."/>
            <person name="Gearin G."/>
            <person name="Gearin C.R."/>
            <person name="Giannoukos G."/>
            <person name="Goode T."/>
            <person name="Graham J."/>
            <person name="Grandbois E."/>
            <person name="Grewal S."/>
            <person name="Gyaltsen K."/>
            <person name="Hafez N."/>
            <person name="Hagos B."/>
            <person name="Hall J."/>
            <person name="Henson C."/>
            <person name="Hollinger A."/>
            <person name="Honan T."/>
            <person name="Huard M.D."/>
            <person name="Hughes L."/>
            <person name="Hurhula B."/>
            <person name="Husby M.E."/>
            <person name="Kamat A."/>
            <person name="Kanga B."/>
            <person name="Kashin S."/>
            <person name="Khazanovich D."/>
            <person name="Kisner P."/>
            <person name="Lance K."/>
            <person name="Lara M."/>
            <person name="Lee W."/>
            <person name="Lennon N."/>
            <person name="Letendre F."/>
            <person name="LeVine R."/>
            <person name="Lipovsky A."/>
            <person name="Liu X."/>
            <person name="Liu J."/>
            <person name="Liu S."/>
            <person name="Lokyitsang T."/>
            <person name="Lokyitsang Y."/>
            <person name="Lubonja R."/>
            <person name="Lui A."/>
            <person name="MacDonald P."/>
            <person name="Magnisalis V."/>
            <person name="Maru K."/>
            <person name="Matthews C."/>
            <person name="McCusker W."/>
            <person name="McDonough S."/>
            <person name="Mehta T."/>
            <person name="Meldrim J."/>
            <person name="Meneus L."/>
            <person name="Mihai O."/>
            <person name="Mihalev A."/>
            <person name="Mihova T."/>
            <person name="Mittelman R."/>
            <person name="Mlenga V."/>
            <person name="Montmayeur A."/>
            <person name="Mulrain L."/>
            <person name="Navidi A."/>
            <person name="Naylor J."/>
            <person name="Negash T."/>
            <person name="Nguyen T."/>
            <person name="Nguyen N."/>
            <person name="Nicol R."/>
            <person name="Norbu C."/>
            <person name="Norbu N."/>
            <person name="Novod N."/>
            <person name="O'Neill B."/>
            <person name="Osman S."/>
            <person name="Markiewicz E."/>
            <person name="Oyono O.L."/>
            <person name="Patti C."/>
            <person name="Phunkhang P."/>
            <person name="Pierre F."/>
            <person name="Priest M."/>
            <person name="Raghuraman S."/>
            <person name="Rege F."/>
            <person name="Reyes R."/>
            <person name="Rise C."/>
            <person name="Rogov P."/>
            <person name="Ross K."/>
            <person name="Ryan E."/>
            <person name="Settipalli S."/>
            <person name="Shea T."/>
            <person name="Sherpa N."/>
            <person name="Shi L."/>
            <person name="Shih D."/>
            <person name="Sparrow T."/>
            <person name="Spaulding J."/>
            <person name="Stalker J."/>
            <person name="Stange-Thomann N."/>
            <person name="Stavropoulos S."/>
            <person name="Stone C."/>
            <person name="Strader C."/>
            <person name="Tesfaye S."/>
            <person name="Thomson T."/>
            <person name="Thoulutsang Y."/>
            <person name="Thoulutsang D."/>
            <person name="Topham K."/>
            <person name="Topping I."/>
            <person name="Tsamla T."/>
            <person name="Vassiliev H."/>
            <person name="Vo A."/>
            <person name="Wangchuk T."/>
            <person name="Wangdi T."/>
            <person name="Weiand M."/>
            <person name="Wilkinson J."/>
            <person name="Wilson A."/>
            <person name="Yadav S."/>
            <person name="Young G."/>
            <person name="Yu Q."/>
            <person name="Zembek L."/>
            <person name="Zhong D."/>
            <person name="Zimmer A."/>
            <person name="Zwirko Z."/>
            <person name="Jaffe D.B."/>
            <person name="Alvarez P."/>
            <person name="Brockman W."/>
            <person name="Butler J."/>
            <person name="Chin C."/>
            <person name="Gnerre S."/>
            <person name="Grabherr M."/>
            <person name="Kleber M."/>
            <person name="Mauceli E."/>
            <person name="MacCallum I."/>
        </authorList>
    </citation>
    <scope>NUCLEOTIDE SEQUENCE [LARGE SCALE GENOMIC DNA]</scope>
    <source>
        <strain evidence="5">Tucson 14024-0371.13</strain>
    </source>
</reference>
<organism evidence="4 5">
    <name type="scientific">Drosophila ananassae</name>
    <name type="common">Fruit fly</name>
    <dbReference type="NCBI Taxonomy" id="7217"/>
    <lineage>
        <taxon>Eukaryota</taxon>
        <taxon>Metazoa</taxon>
        <taxon>Ecdysozoa</taxon>
        <taxon>Arthropoda</taxon>
        <taxon>Hexapoda</taxon>
        <taxon>Insecta</taxon>
        <taxon>Pterygota</taxon>
        <taxon>Neoptera</taxon>
        <taxon>Endopterygota</taxon>
        <taxon>Diptera</taxon>
        <taxon>Brachycera</taxon>
        <taxon>Muscomorpha</taxon>
        <taxon>Ephydroidea</taxon>
        <taxon>Drosophilidae</taxon>
        <taxon>Drosophila</taxon>
        <taxon>Sophophora</taxon>
    </lineage>
</organism>
<protein>
    <recommendedName>
        <fullName evidence="3">UFSP1/2/DUB catalytic domain-containing protein</fullName>
    </recommendedName>
</protein>
<keyword evidence="2" id="KW-0378">Hydrolase</keyword>
<dbReference type="InterPro" id="IPR012462">
    <property type="entry name" value="UFSP1/2_DUB_cat"/>
</dbReference>
<evidence type="ECO:0000256" key="2">
    <source>
        <dbReference type="ARBA" id="ARBA00022801"/>
    </source>
</evidence>
<dbReference type="OMA" id="AISWIIN"/>
<accession>B3MGR7</accession>
<sequence>MATCEPDSKAAATTSPIKISPKTYSLPLLENPHQGLAPPTQDGETVCIRGYFSYFHYGCDGHQDVGWGCGYRTLQSAISWIIGRRGSSADGSQEAQWFVPSIREIQAILVAIGDKDQQFEGSCDWIGTLEEFYVMDVLYQLPCRILHVRQLGSPEVVDQIRSYFNEFQGFIAMGGVNGDSASKAIVGWHRSEAGKVFLLVVDPHFAEPPACQQKLIDRGYVRWVPIEDFLDSSYNLCLILQP</sequence>
<dbReference type="CTD" id="402682"/>
<evidence type="ECO:0000313" key="5">
    <source>
        <dbReference type="Proteomes" id="UP000007801"/>
    </source>
</evidence>
<keyword evidence="5" id="KW-1185">Reference proteome</keyword>
<dbReference type="Pfam" id="PF07910">
    <property type="entry name" value="Peptidase_C78"/>
    <property type="match status" value="1"/>
</dbReference>
<dbReference type="Gene3D" id="3.90.70.130">
    <property type="match status" value="1"/>
</dbReference>
<gene>
    <name evidence="4" type="primary">Dana\GF11754</name>
    <name evidence="4" type="synonym">dana_GLEANR_11786</name>
    <name evidence="4" type="ORF">GF11754</name>
</gene>
<dbReference type="InParanoid" id="B3MGR7"/>
<dbReference type="HOGENOM" id="CLU_114366_0_0_1"/>